<gene>
    <name evidence="6" type="ORF">MCOR_38248</name>
</gene>
<dbReference type="SUPFAM" id="SSF52058">
    <property type="entry name" value="L domain-like"/>
    <property type="match status" value="1"/>
</dbReference>
<dbReference type="Pfam" id="PF01462">
    <property type="entry name" value="LRRNT"/>
    <property type="match status" value="1"/>
</dbReference>
<keyword evidence="7" id="KW-1185">Reference proteome</keyword>
<dbReference type="FunFam" id="3.80.10.10:FF:000082">
    <property type="entry name" value="Leucine-rich repeat-containing 24"/>
    <property type="match status" value="1"/>
</dbReference>
<evidence type="ECO:0000313" key="7">
    <source>
        <dbReference type="Proteomes" id="UP000507470"/>
    </source>
</evidence>
<dbReference type="OrthoDB" id="6162789at2759"/>
<dbReference type="PANTHER" id="PTHR24369">
    <property type="entry name" value="ANTIGEN BSP, PUTATIVE-RELATED"/>
    <property type="match status" value="1"/>
</dbReference>
<sequence>MLYVTTLLLNCCIQVIRVAPCPEKCTCSSNTNQTHVTCKGRGLTEVPLEFPNNTYSMTLYENGITNIGANAFQNLSSLRNLDLNRNSIPVIENTTFVSLPNLSMLKLSYNRINEVKKDYFNGLANIQEIWMDENKLTFVEEGTFMNMNNLTVLSLDVHCDCSIYLFWNWLKLVGKYESTIQCFNIDGALLTSLPSCFFDKCNGK</sequence>
<evidence type="ECO:0000256" key="4">
    <source>
        <dbReference type="SAM" id="SignalP"/>
    </source>
</evidence>
<reference evidence="6 7" key="1">
    <citation type="submission" date="2020-06" db="EMBL/GenBank/DDBJ databases">
        <authorList>
            <person name="Li R."/>
            <person name="Bekaert M."/>
        </authorList>
    </citation>
    <scope>NUCLEOTIDE SEQUENCE [LARGE SCALE GENOMIC DNA]</scope>
    <source>
        <strain evidence="7">wild</strain>
    </source>
</reference>
<dbReference type="EMBL" id="CACVKT020006953">
    <property type="protein sequence ID" value="CAC5404467.1"/>
    <property type="molecule type" value="Genomic_DNA"/>
</dbReference>
<keyword evidence="3" id="KW-0677">Repeat</keyword>
<dbReference type="SMART" id="SM00013">
    <property type="entry name" value="LRRNT"/>
    <property type="match status" value="1"/>
</dbReference>
<evidence type="ECO:0000256" key="2">
    <source>
        <dbReference type="ARBA" id="ARBA00022729"/>
    </source>
</evidence>
<proteinExistence type="predicted"/>
<dbReference type="GO" id="GO:0005886">
    <property type="term" value="C:plasma membrane"/>
    <property type="evidence" value="ECO:0007669"/>
    <property type="project" value="TreeGrafter"/>
</dbReference>
<accession>A0A6J8DA18</accession>
<dbReference type="Gene3D" id="3.80.10.10">
    <property type="entry name" value="Ribonuclease Inhibitor"/>
    <property type="match status" value="2"/>
</dbReference>
<dbReference type="Proteomes" id="UP000507470">
    <property type="component" value="Unassembled WGS sequence"/>
</dbReference>
<evidence type="ECO:0000259" key="5">
    <source>
        <dbReference type="SMART" id="SM00013"/>
    </source>
</evidence>
<dbReference type="SMART" id="SM00369">
    <property type="entry name" value="LRR_TYP"/>
    <property type="match status" value="3"/>
</dbReference>
<keyword evidence="2 4" id="KW-0732">Signal</keyword>
<feature type="chain" id="PRO_5027053932" evidence="4">
    <location>
        <begin position="19"/>
        <end position="204"/>
    </location>
</feature>
<evidence type="ECO:0000313" key="6">
    <source>
        <dbReference type="EMBL" id="CAC5404467.1"/>
    </source>
</evidence>
<dbReference type="PANTHER" id="PTHR24369:SF210">
    <property type="entry name" value="CHAOPTIN-RELATED"/>
    <property type="match status" value="1"/>
</dbReference>
<dbReference type="InterPro" id="IPR003591">
    <property type="entry name" value="Leu-rich_rpt_typical-subtyp"/>
</dbReference>
<dbReference type="Pfam" id="PF13855">
    <property type="entry name" value="LRR_8"/>
    <property type="match status" value="1"/>
</dbReference>
<dbReference type="InterPro" id="IPR032675">
    <property type="entry name" value="LRR_dom_sf"/>
</dbReference>
<dbReference type="AlphaFoldDB" id="A0A6J8DA18"/>
<evidence type="ECO:0000256" key="3">
    <source>
        <dbReference type="ARBA" id="ARBA00022737"/>
    </source>
</evidence>
<dbReference type="PROSITE" id="PS51450">
    <property type="entry name" value="LRR"/>
    <property type="match status" value="1"/>
</dbReference>
<evidence type="ECO:0000256" key="1">
    <source>
        <dbReference type="ARBA" id="ARBA00022614"/>
    </source>
</evidence>
<name>A0A6J8DA18_MYTCO</name>
<feature type="signal peptide" evidence="4">
    <location>
        <begin position="1"/>
        <end position="18"/>
    </location>
</feature>
<dbReference type="InterPro" id="IPR050541">
    <property type="entry name" value="LRR_TM_domain-containing"/>
</dbReference>
<dbReference type="InterPro" id="IPR001611">
    <property type="entry name" value="Leu-rich_rpt"/>
</dbReference>
<protein>
    <submittedName>
        <fullName evidence="6">SLIT3</fullName>
    </submittedName>
</protein>
<organism evidence="6 7">
    <name type="scientific">Mytilus coruscus</name>
    <name type="common">Sea mussel</name>
    <dbReference type="NCBI Taxonomy" id="42192"/>
    <lineage>
        <taxon>Eukaryota</taxon>
        <taxon>Metazoa</taxon>
        <taxon>Spiralia</taxon>
        <taxon>Lophotrochozoa</taxon>
        <taxon>Mollusca</taxon>
        <taxon>Bivalvia</taxon>
        <taxon>Autobranchia</taxon>
        <taxon>Pteriomorphia</taxon>
        <taxon>Mytilida</taxon>
        <taxon>Mytiloidea</taxon>
        <taxon>Mytilidae</taxon>
        <taxon>Mytilinae</taxon>
        <taxon>Mytilus</taxon>
    </lineage>
</organism>
<dbReference type="InterPro" id="IPR000372">
    <property type="entry name" value="LRRNT"/>
</dbReference>
<feature type="domain" description="LRRNT" evidence="5">
    <location>
        <begin position="20"/>
        <end position="56"/>
    </location>
</feature>
<keyword evidence="1" id="KW-0433">Leucine-rich repeat</keyword>